<accession>A0ABV9RKJ4</accession>
<evidence type="ECO:0000313" key="2">
    <source>
        <dbReference type="Proteomes" id="UP001595909"/>
    </source>
</evidence>
<protein>
    <submittedName>
        <fullName evidence="1">Uncharacterized protein</fullName>
    </submittedName>
</protein>
<dbReference type="Proteomes" id="UP001595909">
    <property type="component" value="Unassembled WGS sequence"/>
</dbReference>
<evidence type="ECO:0000313" key="1">
    <source>
        <dbReference type="EMBL" id="MFC4833818.1"/>
    </source>
</evidence>
<dbReference type="RefSeq" id="WP_274188585.1">
    <property type="nucleotide sequence ID" value="NZ_BAABHN010000034.1"/>
</dbReference>
<keyword evidence="2" id="KW-1185">Reference proteome</keyword>
<dbReference type="EMBL" id="JBHSIM010000034">
    <property type="protein sequence ID" value="MFC4833818.1"/>
    <property type="molecule type" value="Genomic_DNA"/>
</dbReference>
<dbReference type="InterPro" id="IPR038071">
    <property type="entry name" value="UROD/MetE-like_sf"/>
</dbReference>
<gene>
    <name evidence="1" type="ORF">ACFPEL_15495</name>
</gene>
<proteinExistence type="predicted"/>
<comment type="caution">
    <text evidence="1">The sequence shown here is derived from an EMBL/GenBank/DDBJ whole genome shotgun (WGS) entry which is preliminary data.</text>
</comment>
<reference evidence="2" key="1">
    <citation type="journal article" date="2019" name="Int. J. Syst. Evol. Microbiol.">
        <title>The Global Catalogue of Microorganisms (GCM) 10K type strain sequencing project: providing services to taxonomists for standard genome sequencing and annotation.</title>
        <authorList>
            <consortium name="The Broad Institute Genomics Platform"/>
            <consortium name="The Broad Institute Genome Sequencing Center for Infectious Disease"/>
            <person name="Wu L."/>
            <person name="Ma J."/>
        </authorList>
    </citation>
    <scope>NUCLEOTIDE SEQUENCE [LARGE SCALE GENOMIC DNA]</scope>
    <source>
        <strain evidence="2">CCUG 50347</strain>
    </source>
</reference>
<sequence>MPADLRFQVGLPGDLDLATFLMGRRGGLVYRRAFTDALLSEIEEIHSADGSEVVFQLEIPLELVLVAMAPGSLRPVVAGWLAAGITELARRAPLGARFGLHLCLGDLQHRALAHPEDAGPAVMLANAIARRWPTGRPLDYVHIPLAAGEEPPSLDPRAYEPLGRLRLPVGTRLVAGFLHERLPSKEHRSILAAVENVVGHEVDVAASCGLGRRGHEAAVATVDRGVELCLVSAVGVPRARETTRAPTPTPS</sequence>
<dbReference type="SUPFAM" id="SSF51726">
    <property type="entry name" value="UROD/MetE-like"/>
    <property type="match status" value="1"/>
</dbReference>
<organism evidence="1 2">
    <name type="scientific">Actinomycetospora chibensis</name>
    <dbReference type="NCBI Taxonomy" id="663606"/>
    <lineage>
        <taxon>Bacteria</taxon>
        <taxon>Bacillati</taxon>
        <taxon>Actinomycetota</taxon>
        <taxon>Actinomycetes</taxon>
        <taxon>Pseudonocardiales</taxon>
        <taxon>Pseudonocardiaceae</taxon>
        <taxon>Actinomycetospora</taxon>
    </lineage>
</organism>
<name>A0ABV9RKJ4_9PSEU</name>